<evidence type="ECO:0000313" key="1">
    <source>
        <dbReference type="EMBL" id="MST56773.1"/>
    </source>
</evidence>
<evidence type="ECO:0000313" key="2">
    <source>
        <dbReference type="Proteomes" id="UP000476055"/>
    </source>
</evidence>
<name>A0A6L5YFA7_9FIRM</name>
<proteinExistence type="predicted"/>
<organism evidence="1 2">
    <name type="scientific">Waltera intestinalis</name>
    <dbReference type="NCBI Taxonomy" id="2606635"/>
    <lineage>
        <taxon>Bacteria</taxon>
        <taxon>Bacillati</taxon>
        <taxon>Bacillota</taxon>
        <taxon>Clostridia</taxon>
        <taxon>Lachnospirales</taxon>
        <taxon>Lachnospiraceae</taxon>
        <taxon>Waltera</taxon>
    </lineage>
</organism>
<keyword evidence="2" id="KW-1185">Reference proteome</keyword>
<dbReference type="EMBL" id="VUMU01000001">
    <property type="protein sequence ID" value="MST56773.1"/>
    <property type="molecule type" value="Genomic_DNA"/>
</dbReference>
<gene>
    <name evidence="1" type="ORF">FYJ59_00670</name>
</gene>
<comment type="caution">
    <text evidence="1">The sequence shown here is derived from an EMBL/GenBank/DDBJ whole genome shotgun (WGS) entry which is preliminary data.</text>
</comment>
<dbReference type="Proteomes" id="UP000476055">
    <property type="component" value="Unassembled WGS sequence"/>
</dbReference>
<dbReference type="AlphaFoldDB" id="A0A6L5YFA7"/>
<sequence length="219" mass="25376">MEHVTACYWQKETVPNIFLSLQQRKYRRRKASVVYACISDNRELLMNLQNKIEEELQGRDIWKSYTEERIREKWSKQLAVVDKNSNYAGVLCVDSRVLLFDHGRMNLCGFFKRFGRTGWKVWKNQCMVGEVEAGTAILLTDHGFLNYCEEELAGCLRPESVGTDLLSDRAERAERRLAELGRKAEQRGGRHMGAVWILPVKGEAIWSKGKQSKETVQME</sequence>
<dbReference type="RefSeq" id="WP_154494851.1">
    <property type="nucleotide sequence ID" value="NZ_VUMU01000001.1"/>
</dbReference>
<protein>
    <submittedName>
        <fullName evidence="1">Uncharacterized protein</fullName>
    </submittedName>
</protein>
<accession>A0A6L5YFA7</accession>
<reference evidence="1 2" key="1">
    <citation type="submission" date="2019-08" db="EMBL/GenBank/DDBJ databases">
        <title>In-depth cultivation of the pig gut microbiome towards novel bacterial diversity and tailored functional studies.</title>
        <authorList>
            <person name="Wylensek D."/>
            <person name="Hitch T.C.A."/>
            <person name="Clavel T."/>
        </authorList>
    </citation>
    <scope>NUCLEOTIDE SEQUENCE [LARGE SCALE GENOMIC DNA]</scope>
    <source>
        <strain evidence="1 2">WCA3-601-WT-6H</strain>
    </source>
</reference>